<keyword evidence="1" id="KW-0456">Lyase</keyword>
<keyword evidence="5" id="KW-1185">Reference proteome</keyword>
<dbReference type="NCBIfam" id="TIGR00413">
    <property type="entry name" value="rlpA"/>
    <property type="match status" value="1"/>
</dbReference>
<dbReference type="GO" id="GO:0071555">
    <property type="term" value="P:cell wall organization"/>
    <property type="evidence" value="ECO:0007669"/>
    <property type="project" value="UniProtKB-KW"/>
</dbReference>
<keyword evidence="4" id="KW-0449">Lipoprotein</keyword>
<dbReference type="Pfam" id="PF03330">
    <property type="entry name" value="DPBB_1"/>
    <property type="match status" value="1"/>
</dbReference>
<accession>A0A3G1L3K0</accession>
<dbReference type="InterPro" id="IPR034718">
    <property type="entry name" value="RlpA"/>
</dbReference>
<dbReference type="PANTHER" id="PTHR34183">
    <property type="entry name" value="ENDOLYTIC PEPTIDOGLYCAN TRANSGLYCOSYLASE RLPA"/>
    <property type="match status" value="1"/>
</dbReference>
<sequence length="151" mass="16553">MFRINMVRAFATILLLPSSAAAAATIERELPLFPSENDASRIERFLPKESNLGVRMAYTNTTRASWYGPGFYGNRTANGEIYSGTGMTAAHKYLPFGTRLRVTNHRNGRSVVVRINDRGPYVSGRGIDLSERAARALGISGVDTVTLTKVN</sequence>
<evidence type="ECO:0000256" key="2">
    <source>
        <dbReference type="ARBA" id="ARBA00023316"/>
    </source>
</evidence>
<reference evidence="4 5" key="1">
    <citation type="journal article" date="2018" name="Environ. Microbiol.">
        <title>Novel phage-host interactions and evolution as revealed by a cyanomyovirus isolated from an estuarine environment.</title>
        <authorList>
            <person name="Xu Y."/>
            <person name="Zhang R."/>
            <person name="Wang N."/>
            <person name="Cai L."/>
            <person name="Tong Y."/>
            <person name="Sun Q."/>
            <person name="Chen F."/>
            <person name="Jiao N."/>
        </authorList>
    </citation>
    <scope>NUCLEOTIDE SEQUENCE [LARGE SCALE GENOMIC DNA]</scope>
</reference>
<evidence type="ECO:0000313" key="4">
    <source>
        <dbReference type="EMBL" id="ATW62720.1"/>
    </source>
</evidence>
<dbReference type="GO" id="GO:0016829">
    <property type="term" value="F:lyase activity"/>
    <property type="evidence" value="ECO:0007669"/>
    <property type="project" value="UniProtKB-KW"/>
</dbReference>
<dbReference type="SUPFAM" id="SSF50685">
    <property type="entry name" value="Barwin-like endoglucanases"/>
    <property type="match status" value="1"/>
</dbReference>
<dbReference type="InterPro" id="IPR036908">
    <property type="entry name" value="RlpA-like_sf"/>
</dbReference>
<evidence type="ECO:0000259" key="3">
    <source>
        <dbReference type="Pfam" id="PF03330"/>
    </source>
</evidence>
<gene>
    <name evidence="4" type="ORF">SCBWM1_gp36</name>
</gene>
<proteinExistence type="inferred from homology"/>
<feature type="domain" description="RlpA-like protein double-psi beta-barrel" evidence="3">
    <location>
        <begin position="61"/>
        <end position="141"/>
    </location>
</feature>
<dbReference type="CDD" id="cd22268">
    <property type="entry name" value="DPBB_RlpA-like"/>
    <property type="match status" value="1"/>
</dbReference>
<organism evidence="4 5">
    <name type="scientific">Synechococcus phage S-CBWM1</name>
    <dbReference type="NCBI Taxonomy" id="2053653"/>
    <lineage>
        <taxon>Viruses</taxon>
        <taxon>Duplodnaviria</taxon>
        <taxon>Heunggongvirae</taxon>
        <taxon>Uroviricota</taxon>
        <taxon>Caudoviricetes</taxon>
        <taxon>Aokuangvirus</taxon>
        <taxon>Aokuangvirus SCBWM1</taxon>
    </lineage>
</organism>
<dbReference type="HAMAP" id="MF_02071">
    <property type="entry name" value="RlpA"/>
    <property type="match status" value="1"/>
</dbReference>
<evidence type="ECO:0000256" key="1">
    <source>
        <dbReference type="ARBA" id="ARBA00023239"/>
    </source>
</evidence>
<protein>
    <submittedName>
        <fullName evidence="4">Rare lipoprotein A-like protein</fullName>
    </submittedName>
</protein>
<name>A0A3G1L3K0_9CAUD</name>
<dbReference type="PANTHER" id="PTHR34183:SF8">
    <property type="entry name" value="ENDOLYTIC PEPTIDOGLYCAN TRANSGLYCOSYLASE RLPA-RELATED"/>
    <property type="match status" value="1"/>
</dbReference>
<evidence type="ECO:0000313" key="5">
    <source>
        <dbReference type="Proteomes" id="UP000274731"/>
    </source>
</evidence>
<keyword evidence="2" id="KW-0961">Cell wall biogenesis/degradation</keyword>
<dbReference type="EMBL" id="MG450654">
    <property type="protein sequence ID" value="ATW62720.1"/>
    <property type="molecule type" value="Genomic_DNA"/>
</dbReference>
<dbReference type="Gene3D" id="2.40.40.10">
    <property type="entry name" value="RlpA-like domain"/>
    <property type="match status" value="1"/>
</dbReference>
<dbReference type="InterPro" id="IPR012997">
    <property type="entry name" value="RplA"/>
</dbReference>
<dbReference type="Proteomes" id="UP000274731">
    <property type="component" value="Segment"/>
</dbReference>
<dbReference type="InterPro" id="IPR009009">
    <property type="entry name" value="RlpA-like_DPBB"/>
</dbReference>